<keyword evidence="5" id="KW-1185">Reference proteome</keyword>
<accession>A0A6A9USX7</accession>
<dbReference type="RefSeq" id="WP_156609320.1">
    <property type="nucleotide sequence ID" value="NZ_WPCU01000005.1"/>
</dbReference>
<dbReference type="PANTHER" id="PTHR23308">
    <property type="entry name" value="NUCLEAR INHIBITOR OF PROTEIN PHOSPHATASE-1"/>
    <property type="match status" value="1"/>
</dbReference>
<feature type="region of interest" description="Disordered" evidence="2">
    <location>
        <begin position="31"/>
        <end position="52"/>
    </location>
</feature>
<dbReference type="AlphaFoldDB" id="A0A6A9USX7"/>
<dbReference type="InterPro" id="IPR008984">
    <property type="entry name" value="SMAD_FHA_dom_sf"/>
</dbReference>
<dbReference type="SUPFAM" id="SSF49879">
    <property type="entry name" value="SMAD/FHA domain"/>
    <property type="match status" value="1"/>
</dbReference>
<dbReference type="Proteomes" id="UP000435304">
    <property type="component" value="Unassembled WGS sequence"/>
</dbReference>
<gene>
    <name evidence="4" type="ORF">GC722_07115</name>
</gene>
<dbReference type="InterPro" id="IPR000253">
    <property type="entry name" value="FHA_dom"/>
</dbReference>
<proteinExistence type="predicted"/>
<keyword evidence="1" id="KW-0597">Phosphoprotein</keyword>
<dbReference type="PROSITE" id="PS50006">
    <property type="entry name" value="FHA_DOMAIN"/>
    <property type="match status" value="1"/>
</dbReference>
<evidence type="ECO:0000256" key="1">
    <source>
        <dbReference type="ARBA" id="ARBA00022553"/>
    </source>
</evidence>
<dbReference type="SMART" id="SM00240">
    <property type="entry name" value="FHA"/>
    <property type="match status" value="1"/>
</dbReference>
<dbReference type="InterPro" id="IPR050923">
    <property type="entry name" value="Cell_Proc_Reg/RNA_Proc"/>
</dbReference>
<organism evidence="4 5">
    <name type="scientific">Auraticoccus cholistanensis</name>
    <dbReference type="NCBI Taxonomy" id="2656650"/>
    <lineage>
        <taxon>Bacteria</taxon>
        <taxon>Bacillati</taxon>
        <taxon>Actinomycetota</taxon>
        <taxon>Actinomycetes</taxon>
        <taxon>Propionibacteriales</taxon>
        <taxon>Propionibacteriaceae</taxon>
        <taxon>Auraticoccus</taxon>
    </lineage>
</organism>
<evidence type="ECO:0000313" key="5">
    <source>
        <dbReference type="Proteomes" id="UP000435304"/>
    </source>
</evidence>
<protein>
    <submittedName>
        <fullName evidence="4">FHA domain-containing protein</fullName>
    </submittedName>
</protein>
<evidence type="ECO:0000256" key="2">
    <source>
        <dbReference type="SAM" id="MobiDB-lite"/>
    </source>
</evidence>
<feature type="domain" description="FHA" evidence="3">
    <location>
        <begin position="100"/>
        <end position="149"/>
    </location>
</feature>
<dbReference type="InterPro" id="IPR026870">
    <property type="entry name" value="Zinc_ribbon_dom"/>
</dbReference>
<dbReference type="Pfam" id="PF13240">
    <property type="entry name" value="Zn_Ribbon_1"/>
    <property type="match status" value="1"/>
</dbReference>
<reference evidence="4 5" key="1">
    <citation type="submission" date="2019-12" db="EMBL/GenBank/DDBJ databases">
        <title>Auraticoccus cholistani sp. nov., an actinomycete isolated from soil of Cholistan desert.</title>
        <authorList>
            <person name="Cheema M.T."/>
        </authorList>
    </citation>
    <scope>NUCLEOTIDE SEQUENCE [LARGE SCALE GENOMIC DNA]</scope>
    <source>
        <strain evidence="4 5">F435</strain>
    </source>
</reference>
<comment type="caution">
    <text evidence="4">The sequence shown here is derived from an EMBL/GenBank/DDBJ whole genome shotgun (WGS) entry which is preliminary data.</text>
</comment>
<evidence type="ECO:0000313" key="4">
    <source>
        <dbReference type="EMBL" id="MVA75791.1"/>
    </source>
</evidence>
<dbReference type="Pfam" id="PF00498">
    <property type="entry name" value="FHA"/>
    <property type="match status" value="1"/>
</dbReference>
<sequence>MAMVYCHQCGHANPEDANFCARCGERLARLEPASPQESRGSGSGDTTTTGIPVIKDDVDASELNDSERAAVAALPAGSALLVVRSGPGSGSRYLIDADEMTIGRHPSSDIFLDDITVSRHHVTLTRQGEQVMVHDSGSLNGTYVNRARIEGSVALNPGDVLQIGKFRMVYHPSPRGLS</sequence>
<name>A0A6A9USX7_9ACTN</name>
<evidence type="ECO:0000259" key="3">
    <source>
        <dbReference type="PROSITE" id="PS50006"/>
    </source>
</evidence>
<dbReference type="Gene3D" id="2.60.200.20">
    <property type="match status" value="1"/>
</dbReference>
<dbReference type="EMBL" id="WPCU01000005">
    <property type="protein sequence ID" value="MVA75791.1"/>
    <property type="molecule type" value="Genomic_DNA"/>
</dbReference>